<name>A0A1D2QPX2_9GAMM</name>
<evidence type="ECO:0000313" key="2">
    <source>
        <dbReference type="Proteomes" id="UP000242502"/>
    </source>
</evidence>
<accession>A0A1D2QPX2</accession>
<comment type="caution">
    <text evidence="1">The sequence shown here is derived from an EMBL/GenBank/DDBJ whole genome shotgun (WGS) entry which is preliminary data.</text>
</comment>
<dbReference type="Gene3D" id="3.10.129.10">
    <property type="entry name" value="Hotdog Thioesterase"/>
    <property type="match status" value="1"/>
</dbReference>
<dbReference type="EMBL" id="MDLC01000024">
    <property type="protein sequence ID" value="ODS23627.1"/>
    <property type="molecule type" value="Genomic_DNA"/>
</dbReference>
<evidence type="ECO:0000313" key="1">
    <source>
        <dbReference type="EMBL" id="ODS23627.1"/>
    </source>
</evidence>
<reference evidence="1 2" key="1">
    <citation type="journal article" date="2016" name="Appl. Environ. Microbiol.">
        <title>Lack of Overt Genome Reduction in the Bryostatin-Producing Bryozoan Symbiont "Candidatus Endobugula sertula".</title>
        <authorList>
            <person name="Miller I.J."/>
            <person name="Vanee N."/>
            <person name="Fong S.S."/>
            <person name="Lim-Fong G.E."/>
            <person name="Kwan J.C."/>
        </authorList>
    </citation>
    <scope>NUCLEOTIDE SEQUENCE [LARGE SCALE GENOMIC DNA]</scope>
    <source>
        <strain evidence="1">AB1-4</strain>
    </source>
</reference>
<dbReference type="AlphaFoldDB" id="A0A1D2QPX2"/>
<dbReference type="STRING" id="62101.AB835_07900"/>
<proteinExistence type="predicted"/>
<dbReference type="SUPFAM" id="SSF54637">
    <property type="entry name" value="Thioesterase/thiol ester dehydrase-isomerase"/>
    <property type="match status" value="1"/>
</dbReference>
<dbReference type="CDD" id="cd00586">
    <property type="entry name" value="4HBT"/>
    <property type="match status" value="1"/>
</dbReference>
<gene>
    <name evidence="1" type="ORF">AB835_07900</name>
</gene>
<dbReference type="Proteomes" id="UP000242502">
    <property type="component" value="Unassembled WGS sequence"/>
</dbReference>
<organism evidence="1 2">
    <name type="scientific">Candidatus Endobugula sertula</name>
    <name type="common">Bugula neritina bacterial symbiont</name>
    <dbReference type="NCBI Taxonomy" id="62101"/>
    <lineage>
        <taxon>Bacteria</taxon>
        <taxon>Pseudomonadati</taxon>
        <taxon>Pseudomonadota</taxon>
        <taxon>Gammaproteobacteria</taxon>
        <taxon>Cellvibrionales</taxon>
        <taxon>Cellvibrionaceae</taxon>
        <taxon>Candidatus Endobugula</taxon>
    </lineage>
</organism>
<sequence>MKHTTQTTIIIPFHDIDVMGVTWHGHYVKYFEIARCALLDSINYNYEQMKASGYIWPIIDMRIRYPQSAVFNQSITVIANIAEWEHRLKIEYQVLDAETSQRLTRGYTIQVAVDATTGAMCLESPAILLKKLGISE</sequence>
<protein>
    <submittedName>
        <fullName evidence="1">4-hydroxybenzoyl-CoA thioesterase</fullName>
    </submittedName>
</protein>
<dbReference type="InterPro" id="IPR029069">
    <property type="entry name" value="HotDog_dom_sf"/>
</dbReference>
<dbReference type="Pfam" id="PF13279">
    <property type="entry name" value="4HBT_2"/>
    <property type="match status" value="1"/>
</dbReference>